<evidence type="ECO:0000256" key="1">
    <source>
        <dbReference type="SAM" id="Phobius"/>
    </source>
</evidence>
<dbReference type="AlphaFoldDB" id="A0AAD9UQI6"/>
<sequence>MFTSAVKCRLKYSSGFYIITRDPLSNVAQLISLVNMYIFTNERILYNFSIVFTLFIANMSDFSVRKVLY</sequence>
<dbReference type="Proteomes" id="UP001214638">
    <property type="component" value="Unassembled WGS sequence"/>
</dbReference>
<keyword evidence="3" id="KW-1185">Reference proteome</keyword>
<accession>A0AAD9UQI6</accession>
<organism evidence="2 3">
    <name type="scientific">Babesia duncani</name>
    <dbReference type="NCBI Taxonomy" id="323732"/>
    <lineage>
        <taxon>Eukaryota</taxon>
        <taxon>Sar</taxon>
        <taxon>Alveolata</taxon>
        <taxon>Apicomplexa</taxon>
        <taxon>Aconoidasida</taxon>
        <taxon>Piroplasmida</taxon>
        <taxon>Babesiidae</taxon>
        <taxon>Babesia</taxon>
    </lineage>
</organism>
<gene>
    <name evidence="2" type="ORF">BdWA1_000910</name>
</gene>
<reference evidence="2" key="1">
    <citation type="journal article" date="2023" name="Nat. Microbiol.">
        <title>Babesia duncani multi-omics identifies virulence factors and drug targets.</title>
        <authorList>
            <person name="Singh P."/>
            <person name="Lonardi S."/>
            <person name="Liang Q."/>
            <person name="Vydyam P."/>
            <person name="Khabirova E."/>
            <person name="Fang T."/>
            <person name="Gihaz S."/>
            <person name="Thekkiniath J."/>
            <person name="Munshi M."/>
            <person name="Abel S."/>
            <person name="Ciampossin L."/>
            <person name="Batugedara G."/>
            <person name="Gupta M."/>
            <person name="Lu X.M."/>
            <person name="Lenz T."/>
            <person name="Chakravarty S."/>
            <person name="Cornillot E."/>
            <person name="Hu Y."/>
            <person name="Ma W."/>
            <person name="Gonzalez L.M."/>
            <person name="Sanchez S."/>
            <person name="Estrada K."/>
            <person name="Sanchez-Flores A."/>
            <person name="Montero E."/>
            <person name="Harb O.S."/>
            <person name="Le Roch K.G."/>
            <person name="Mamoun C.B."/>
        </authorList>
    </citation>
    <scope>NUCLEOTIDE SEQUENCE</scope>
    <source>
        <strain evidence="2">WA1</strain>
    </source>
</reference>
<comment type="caution">
    <text evidence="2">The sequence shown here is derived from an EMBL/GenBank/DDBJ whole genome shotgun (WGS) entry which is preliminary data.</text>
</comment>
<keyword evidence="1" id="KW-0812">Transmembrane</keyword>
<dbReference type="EMBL" id="JALLKP010000001">
    <property type="protein sequence ID" value="KAK2197907.1"/>
    <property type="molecule type" value="Genomic_DNA"/>
</dbReference>
<dbReference type="RefSeq" id="XP_067804749.1">
    <property type="nucleotide sequence ID" value="XM_067945958.1"/>
</dbReference>
<evidence type="ECO:0000313" key="3">
    <source>
        <dbReference type="Proteomes" id="UP001214638"/>
    </source>
</evidence>
<protein>
    <submittedName>
        <fullName evidence="2">Uncharacterized protein</fullName>
    </submittedName>
</protein>
<evidence type="ECO:0000313" key="2">
    <source>
        <dbReference type="EMBL" id="KAK2197907.1"/>
    </source>
</evidence>
<dbReference type="KEGG" id="bdw:94335208"/>
<keyword evidence="1" id="KW-1133">Transmembrane helix</keyword>
<proteinExistence type="predicted"/>
<dbReference type="GeneID" id="94335208"/>
<name>A0AAD9UQI6_9APIC</name>
<feature type="transmembrane region" description="Helical" evidence="1">
    <location>
        <begin position="44"/>
        <end position="64"/>
    </location>
</feature>
<keyword evidence="1" id="KW-0472">Membrane</keyword>